<dbReference type="PIRSF" id="PIRSF006250">
    <property type="entry name" value="NadC_ModD"/>
    <property type="match status" value="1"/>
</dbReference>
<dbReference type="Pfam" id="PF01729">
    <property type="entry name" value="QRPTase_C"/>
    <property type="match status" value="1"/>
</dbReference>
<evidence type="ECO:0000256" key="7">
    <source>
        <dbReference type="ARBA" id="ARBA00022676"/>
    </source>
</evidence>
<dbReference type="InterPro" id="IPR022412">
    <property type="entry name" value="Quinolinate_PRibosylTrfase_N"/>
</dbReference>
<evidence type="ECO:0000256" key="5">
    <source>
        <dbReference type="ARBA" id="ARBA00011944"/>
    </source>
</evidence>
<keyword evidence="8 12" id="KW-0808">Transferase</keyword>
<dbReference type="GO" id="GO:0034213">
    <property type="term" value="P:quinolinate catabolic process"/>
    <property type="evidence" value="ECO:0007669"/>
    <property type="project" value="TreeGrafter"/>
</dbReference>
<comment type="catalytic activity">
    <reaction evidence="10">
        <text>nicotinate beta-D-ribonucleotide + CO2 + diphosphate = quinolinate + 5-phospho-alpha-D-ribose 1-diphosphate + 2 H(+)</text>
        <dbReference type="Rhea" id="RHEA:12733"/>
        <dbReference type="ChEBI" id="CHEBI:15378"/>
        <dbReference type="ChEBI" id="CHEBI:16526"/>
        <dbReference type="ChEBI" id="CHEBI:29959"/>
        <dbReference type="ChEBI" id="CHEBI:33019"/>
        <dbReference type="ChEBI" id="CHEBI:57502"/>
        <dbReference type="ChEBI" id="CHEBI:58017"/>
        <dbReference type="EC" id="2.4.2.19"/>
    </reaction>
</comment>
<dbReference type="Gene3D" id="3.20.20.70">
    <property type="entry name" value="Aldolase class I"/>
    <property type="match status" value="1"/>
</dbReference>
<evidence type="ECO:0000256" key="11">
    <source>
        <dbReference type="ARBA" id="ARBA00069173"/>
    </source>
</evidence>
<evidence type="ECO:0000256" key="9">
    <source>
        <dbReference type="ARBA" id="ARBA00033102"/>
    </source>
</evidence>
<feature type="domain" description="Quinolinate phosphoribosyl transferase C-terminal" evidence="14">
    <location>
        <begin position="136"/>
        <end position="300"/>
    </location>
</feature>
<dbReference type="NCBIfam" id="TIGR00078">
    <property type="entry name" value="nadC"/>
    <property type="match status" value="1"/>
</dbReference>
<protein>
    <recommendedName>
        <fullName evidence="11">Probable nicotinate-nucleotide pyrophosphorylase [carboxylating]</fullName>
        <ecNumber evidence="5">2.4.2.19</ecNumber>
    </recommendedName>
    <alternativeName>
        <fullName evidence="9">Quinolinate phosphoribosyltransferase [decarboxylating]</fullName>
    </alternativeName>
</protein>
<organism evidence="16 17">
    <name type="scientific">Natranaerobius thermophilus (strain ATCC BAA-1301 / DSM 18059 / JW/NM-WN-LF)</name>
    <dbReference type="NCBI Taxonomy" id="457570"/>
    <lineage>
        <taxon>Bacteria</taxon>
        <taxon>Bacillati</taxon>
        <taxon>Bacillota</taxon>
        <taxon>Clostridia</taxon>
        <taxon>Natranaerobiales</taxon>
        <taxon>Natranaerobiaceae</taxon>
        <taxon>Natranaerobius</taxon>
    </lineage>
</organism>
<proteinExistence type="inferred from homology"/>
<reference evidence="16 17" key="1">
    <citation type="submission" date="2008-04" db="EMBL/GenBank/DDBJ databases">
        <title>Complete sequence of chromosome of Natranaerobius thermophilus JW/NM-WN-LF.</title>
        <authorList>
            <consortium name="US DOE Joint Genome Institute"/>
            <person name="Copeland A."/>
            <person name="Lucas S."/>
            <person name="Lapidus A."/>
            <person name="Glavina del Rio T."/>
            <person name="Dalin E."/>
            <person name="Tice H."/>
            <person name="Bruce D."/>
            <person name="Goodwin L."/>
            <person name="Pitluck S."/>
            <person name="Chertkov O."/>
            <person name="Brettin T."/>
            <person name="Detter J.C."/>
            <person name="Han C."/>
            <person name="Kuske C.R."/>
            <person name="Schmutz J."/>
            <person name="Larimer F."/>
            <person name="Land M."/>
            <person name="Hauser L."/>
            <person name="Kyrpides N."/>
            <person name="Lykidis A."/>
            <person name="Mesbah N.M."/>
            <person name="Wiegel J."/>
        </authorList>
    </citation>
    <scope>NUCLEOTIDE SEQUENCE [LARGE SCALE GENOMIC DNA]</scope>
    <source>
        <strain evidence="17">ATCC BAA-1301 / DSM 18059 / JW/NM-WN-LF</strain>
    </source>
</reference>
<dbReference type="GO" id="GO:0004514">
    <property type="term" value="F:nicotinate-nucleotide diphosphorylase (carboxylating) activity"/>
    <property type="evidence" value="ECO:0007669"/>
    <property type="project" value="UniProtKB-EC"/>
</dbReference>
<feature type="compositionally biased region" description="Polar residues" evidence="13">
    <location>
        <begin position="39"/>
        <end position="60"/>
    </location>
</feature>
<comment type="function">
    <text evidence="1">Involved in the catabolism of quinolinic acid (QA).</text>
</comment>
<evidence type="ECO:0000256" key="4">
    <source>
        <dbReference type="ARBA" id="ARBA00011218"/>
    </source>
</evidence>
<keyword evidence="7 12" id="KW-0328">Glycosyltransferase</keyword>
<evidence type="ECO:0000313" key="17">
    <source>
        <dbReference type="Proteomes" id="UP000001683"/>
    </source>
</evidence>
<dbReference type="AlphaFoldDB" id="B2A0V0"/>
<dbReference type="InterPro" id="IPR036068">
    <property type="entry name" value="Nicotinate_pribotase-like_C"/>
</dbReference>
<dbReference type="InParanoid" id="B2A0V0"/>
<feature type="domain" description="Quinolinate phosphoribosyl transferase N-terminal" evidence="15">
    <location>
        <begin position="52"/>
        <end position="134"/>
    </location>
</feature>
<dbReference type="InterPro" id="IPR004393">
    <property type="entry name" value="NadC"/>
</dbReference>
<evidence type="ECO:0000256" key="3">
    <source>
        <dbReference type="ARBA" id="ARBA00009400"/>
    </source>
</evidence>
<dbReference type="eggNOG" id="COG0157">
    <property type="taxonomic scope" value="Bacteria"/>
</dbReference>
<evidence type="ECO:0000256" key="10">
    <source>
        <dbReference type="ARBA" id="ARBA00047445"/>
    </source>
</evidence>
<dbReference type="InterPro" id="IPR002638">
    <property type="entry name" value="Quinolinate_PRibosylTrfase_C"/>
</dbReference>
<evidence type="ECO:0000256" key="2">
    <source>
        <dbReference type="ARBA" id="ARBA00004893"/>
    </source>
</evidence>
<dbReference type="InterPro" id="IPR013785">
    <property type="entry name" value="Aldolase_TIM"/>
</dbReference>
<evidence type="ECO:0000256" key="1">
    <source>
        <dbReference type="ARBA" id="ARBA00003237"/>
    </source>
</evidence>
<evidence type="ECO:0000256" key="13">
    <source>
        <dbReference type="SAM" id="MobiDB-lite"/>
    </source>
</evidence>
<evidence type="ECO:0000259" key="14">
    <source>
        <dbReference type="Pfam" id="PF01729"/>
    </source>
</evidence>
<dbReference type="CDD" id="cd01572">
    <property type="entry name" value="QPRTase"/>
    <property type="match status" value="1"/>
</dbReference>
<dbReference type="FunCoup" id="B2A0V0">
    <property type="interactions" value="304"/>
</dbReference>
<evidence type="ECO:0000256" key="12">
    <source>
        <dbReference type="PIRNR" id="PIRNR006250"/>
    </source>
</evidence>
<dbReference type="RefSeq" id="WP_012448828.1">
    <property type="nucleotide sequence ID" value="NC_010718.1"/>
</dbReference>
<accession>B2A0V0</accession>
<dbReference type="SUPFAM" id="SSF51690">
    <property type="entry name" value="Nicotinate/Quinolinate PRTase C-terminal domain-like"/>
    <property type="match status" value="1"/>
</dbReference>
<dbReference type="KEGG" id="nth:Nther_2415"/>
<gene>
    <name evidence="16" type="ordered locus">Nther_2415</name>
</gene>
<dbReference type="InterPro" id="IPR027277">
    <property type="entry name" value="NadC/ModD"/>
</dbReference>
<dbReference type="PANTHER" id="PTHR32179:SF3">
    <property type="entry name" value="NICOTINATE-NUCLEOTIDE PYROPHOSPHORYLASE [CARBOXYLATING]"/>
    <property type="match status" value="1"/>
</dbReference>
<dbReference type="SUPFAM" id="SSF54675">
    <property type="entry name" value="Nicotinate/Quinolinate PRTase N-terminal domain-like"/>
    <property type="match status" value="1"/>
</dbReference>
<dbReference type="GO" id="GO:0009435">
    <property type="term" value="P:NAD+ biosynthetic process"/>
    <property type="evidence" value="ECO:0007669"/>
    <property type="project" value="UniProtKB-UniPathway"/>
</dbReference>
<dbReference type="HOGENOM" id="CLU_039622_0_1_9"/>
<dbReference type="EC" id="2.4.2.19" evidence="5"/>
<dbReference type="Gene3D" id="3.90.1170.20">
    <property type="entry name" value="Quinolinate phosphoribosyl transferase, N-terminal domain"/>
    <property type="match status" value="1"/>
</dbReference>
<comment type="pathway">
    <text evidence="2">Cofactor biosynthesis; NAD(+) biosynthesis; nicotinate D-ribonucleotide from quinolinate: step 1/1.</text>
</comment>
<name>B2A0V0_NATTJ</name>
<feature type="region of interest" description="Disordered" evidence="13">
    <location>
        <begin position="39"/>
        <end position="62"/>
    </location>
</feature>
<dbReference type="EMBL" id="CP001034">
    <property type="protein sequence ID" value="ACB85980.1"/>
    <property type="molecule type" value="Genomic_DNA"/>
</dbReference>
<dbReference type="STRING" id="457570.Nther_2415"/>
<sequence>MTMVRIDWLDKVIDRALEEDLGSSSDLTTSAVVNYNNDLSSDNQGDHLNSSTFNQGEQGKQGTGMITAKEEGILAGSFVVTRVFQKLSDQINCQILIPDGQRVLSGQDIMQVTGPLAPILTAERLALNFYQRLSGIATETRKLVDLITPYSCELLDTRKTTPGLRPLEKYAVRMGGGTNHRMGLYDGVMIKDNHKKASGSITEAIRRVKNTVGPMVKISVEATNQKEAEEAYQHGADIILLDNMSTNQLVQITKKLSGKVLLEASGNISSDNISEIARTGVDYISSGSITHSAESLDLSFNLVEF</sequence>
<comment type="similarity">
    <text evidence="3 12">Belongs to the NadC/ModD family.</text>
</comment>
<dbReference type="PANTHER" id="PTHR32179">
    <property type="entry name" value="NICOTINATE-NUCLEOTIDE PYROPHOSPHORYLASE [CARBOXYLATING]"/>
    <property type="match status" value="1"/>
</dbReference>
<keyword evidence="17" id="KW-1185">Reference proteome</keyword>
<dbReference type="Pfam" id="PF02749">
    <property type="entry name" value="QRPTase_N"/>
    <property type="match status" value="1"/>
</dbReference>
<dbReference type="InterPro" id="IPR037128">
    <property type="entry name" value="Quinolinate_PRibosylTase_N_sf"/>
</dbReference>
<dbReference type="UniPathway" id="UPA00253">
    <property type="reaction ID" value="UER00331"/>
</dbReference>
<evidence type="ECO:0000256" key="8">
    <source>
        <dbReference type="ARBA" id="ARBA00022679"/>
    </source>
</evidence>
<keyword evidence="6" id="KW-0662">Pyridine nucleotide biosynthesis</keyword>
<comment type="subunit">
    <text evidence="4">Hexamer formed by 3 homodimers.</text>
</comment>
<reference evidence="16 17" key="2">
    <citation type="journal article" date="2011" name="J. Bacteriol.">
        <title>Complete genome sequence of the anaerobic, halophilic alkalithermophile Natranaerobius thermophilus JW/NM-WN-LF.</title>
        <authorList>
            <person name="Zhao B."/>
            <person name="Mesbah N.M."/>
            <person name="Dalin E."/>
            <person name="Goodwin L."/>
            <person name="Nolan M."/>
            <person name="Pitluck S."/>
            <person name="Chertkov O."/>
            <person name="Brettin T.S."/>
            <person name="Han J."/>
            <person name="Larimer F.W."/>
            <person name="Land M.L."/>
            <person name="Hauser L."/>
            <person name="Kyrpides N."/>
            <person name="Wiegel J."/>
        </authorList>
    </citation>
    <scope>NUCLEOTIDE SEQUENCE [LARGE SCALE GENOMIC DNA]</scope>
    <source>
        <strain evidence="17">ATCC BAA-1301 / DSM 18059 / JW/NM-WN-LF</strain>
    </source>
</reference>
<dbReference type="FunFam" id="3.90.1170.20:FF:000001">
    <property type="entry name" value="Nicotinate-nucleotide diphosphorylase (Carboxylating)"/>
    <property type="match status" value="1"/>
</dbReference>
<dbReference type="GO" id="GO:0005737">
    <property type="term" value="C:cytoplasm"/>
    <property type="evidence" value="ECO:0007669"/>
    <property type="project" value="TreeGrafter"/>
</dbReference>
<evidence type="ECO:0000256" key="6">
    <source>
        <dbReference type="ARBA" id="ARBA00022642"/>
    </source>
</evidence>
<dbReference type="Proteomes" id="UP000001683">
    <property type="component" value="Chromosome"/>
</dbReference>
<evidence type="ECO:0000313" key="16">
    <source>
        <dbReference type="EMBL" id="ACB85980.1"/>
    </source>
</evidence>
<dbReference type="FunFam" id="3.20.20.70:FF:000030">
    <property type="entry name" value="Nicotinate-nucleotide pyrophosphorylase, carboxylating"/>
    <property type="match status" value="1"/>
</dbReference>
<evidence type="ECO:0000259" key="15">
    <source>
        <dbReference type="Pfam" id="PF02749"/>
    </source>
</evidence>